<evidence type="ECO:0000313" key="2">
    <source>
        <dbReference type="EMBL" id="HHS49370.1"/>
    </source>
</evidence>
<proteinExistence type="predicted"/>
<sequence>MLKKVTLGGALILVLSANAFAQPPYRPPRAHPIHHKIHNPRHYHHKIYNHRLVHRNANYHVNYSCLPSTTYTK</sequence>
<accession>A0A7C6E947</accession>
<reference evidence="2" key="1">
    <citation type="journal article" date="2020" name="mSystems">
        <title>Genome- and Community-Level Interaction Insights into Carbon Utilization and Element Cycling Functions of Hydrothermarchaeota in Hydrothermal Sediment.</title>
        <authorList>
            <person name="Zhou Z."/>
            <person name="Liu Y."/>
            <person name="Xu W."/>
            <person name="Pan J."/>
            <person name="Luo Z.H."/>
            <person name="Li M."/>
        </authorList>
    </citation>
    <scope>NUCLEOTIDE SEQUENCE [LARGE SCALE GENOMIC DNA]</scope>
    <source>
        <strain evidence="2">SpSt-1135</strain>
    </source>
</reference>
<evidence type="ECO:0000256" key="1">
    <source>
        <dbReference type="SAM" id="SignalP"/>
    </source>
</evidence>
<dbReference type="EMBL" id="DRZX01000281">
    <property type="protein sequence ID" value="HHS49370.1"/>
    <property type="molecule type" value="Genomic_DNA"/>
</dbReference>
<feature type="chain" id="PRO_5028484717" evidence="1">
    <location>
        <begin position="22"/>
        <end position="73"/>
    </location>
</feature>
<comment type="caution">
    <text evidence="2">The sequence shown here is derived from an EMBL/GenBank/DDBJ whole genome shotgun (WGS) entry which is preliminary data.</text>
</comment>
<name>A0A7C6E947_DESAE</name>
<protein>
    <submittedName>
        <fullName evidence="2">Uncharacterized protein</fullName>
    </submittedName>
</protein>
<keyword evidence="1" id="KW-0732">Signal</keyword>
<dbReference type="Proteomes" id="UP000886400">
    <property type="component" value="Unassembled WGS sequence"/>
</dbReference>
<gene>
    <name evidence="2" type="ORF">ENM99_05995</name>
</gene>
<organism evidence="2">
    <name type="scientific">Desulfurella acetivorans</name>
    <dbReference type="NCBI Taxonomy" id="33002"/>
    <lineage>
        <taxon>Bacteria</taxon>
        <taxon>Pseudomonadati</taxon>
        <taxon>Campylobacterota</taxon>
        <taxon>Desulfurellia</taxon>
        <taxon>Desulfurellales</taxon>
        <taxon>Desulfurellaceae</taxon>
        <taxon>Desulfurella</taxon>
    </lineage>
</organism>
<dbReference type="AlphaFoldDB" id="A0A7C6E947"/>
<feature type="signal peptide" evidence="1">
    <location>
        <begin position="1"/>
        <end position="21"/>
    </location>
</feature>